<evidence type="ECO:0000313" key="6">
    <source>
        <dbReference type="RefSeq" id="XP_010463099.1"/>
    </source>
</evidence>
<name>A0ABM0VYJ3_CAMSA</name>
<dbReference type="PANTHER" id="PTHR11439:SF462">
    <property type="match status" value="1"/>
</dbReference>
<dbReference type="PANTHER" id="PTHR11439">
    <property type="entry name" value="GAG-POL-RELATED RETROTRANSPOSON"/>
    <property type="match status" value="1"/>
</dbReference>
<dbReference type="InterPro" id="IPR054722">
    <property type="entry name" value="PolX-like_BBD"/>
</dbReference>
<dbReference type="Proteomes" id="UP000694864">
    <property type="component" value="Chromosome 14"/>
</dbReference>
<dbReference type="InterPro" id="IPR043502">
    <property type="entry name" value="DNA/RNA_pol_sf"/>
</dbReference>
<feature type="region of interest" description="Disordered" evidence="3">
    <location>
        <begin position="227"/>
        <end position="254"/>
    </location>
</feature>
<evidence type="ECO:0000256" key="2">
    <source>
        <dbReference type="PROSITE-ProRule" id="PRU00047"/>
    </source>
</evidence>
<accession>A0ABM0VYJ3</accession>
<proteinExistence type="predicted"/>
<dbReference type="Gene3D" id="3.30.420.10">
    <property type="entry name" value="Ribonuclease H-like superfamily/Ribonuclease H"/>
    <property type="match status" value="1"/>
</dbReference>
<dbReference type="SUPFAM" id="SSF53098">
    <property type="entry name" value="Ribonuclease H-like"/>
    <property type="match status" value="1"/>
</dbReference>
<keyword evidence="2" id="KW-0862">Zinc</keyword>
<dbReference type="PROSITE" id="PS50158">
    <property type="entry name" value="ZF_CCHC"/>
    <property type="match status" value="1"/>
</dbReference>
<reference evidence="5" key="1">
    <citation type="journal article" date="2014" name="Nat. Commun.">
        <title>The emerging biofuel crop Camelina sativa retains a highly undifferentiated hexaploid genome structure.</title>
        <authorList>
            <person name="Kagale S."/>
            <person name="Koh C."/>
            <person name="Nixon J."/>
            <person name="Bollina V."/>
            <person name="Clarke W.E."/>
            <person name="Tuteja R."/>
            <person name="Spillane C."/>
            <person name="Robinson S.J."/>
            <person name="Links M.G."/>
            <person name="Clarke C."/>
            <person name="Higgins E.E."/>
            <person name="Huebert T."/>
            <person name="Sharpe A.G."/>
            <person name="Parkin I.A."/>
        </authorList>
    </citation>
    <scope>NUCLEOTIDE SEQUENCE [LARGE SCALE GENOMIC DNA]</scope>
    <source>
        <strain evidence="5">cv. DH55</strain>
    </source>
</reference>
<sequence length="1164" mass="129080">MGRFLNQLVTIPIWRIVVGWIKTSIESKVKSTVTFIANAHQLWLDLKQRFSVGNKVCVHQLKSQLSACRQEGQTVVDYYGKLSTLWEEYQIYKPLTVCSCGLCTCGATCAPVKEREEEKIHQFVLGLDESRFGGLCATLIAMDPLPSLGEVYSRVIQEEQRLSSTRLREQREEAVGFLARSDTSSGGTTNSIMGKSRSCSHCGRSGHQKRDCWQLVGFPDWWTERAKKSTAGRGSGGRGRGRGSSSNVGGHGRGHALVAHATSSNPSIFPEFIQEQLKAFAQLLQENSIKGTATSENPDKLSGKPKFGNVILDTGASHHMTGTLSLLTDVVPIPPGPVGFADGSKAFAISMGAFPLSHNVKLTNVLFVPSLNCTLISVSKILKQTKCLATFSDTICVLQERDGVYYLTDVATTTIHMASAASDPALWHQHLGHPSFSVLSALPLFSRSSSSVDSTSYDVCFRAKQTRAVFPDSLNKTTDCFSMIHCDVWGPYRVSSSCGAIYFLTVVDDFSRAVWTFLLLEKSEVRGVLTNFLQYTEKQFGKAVKIRVFGSACYVHCLTRDKDKFGQRSRLCVFVGYSSGKKGWKVFDIERNEFLVSRDVIFQEDVFPYVNLVSSSSLPSASPSLTFGDDDWIVSPSNVRGSSVVSPVPESGTESSPPAVANVNDGSSSLSSVPVVSESAVPALPLQRQSQRSKTPSVRLSDYVLYNVNYTPSSNALPAFSSQFSATVPGTSLSPFKDFVSDDDFSPAHRVFLAAITAHDEPKHFKEAVKIKVWNNAMSNKIEALEQNKTGELVDLPPNKVTIGCQWIYETKYNADGIVERYKARLVALGNNQVEGEDYKETFAPVVRMTTVRTLLRLVAAKNWEVYQMDVHNAFLHRDLDEEVYMKLPPGFRHSHPDKRKYALDIVADHGNLGSRPAYTPVEQNHQLATDDGLLLTNPKSYRRLVGRFLYLLHTRPELSYFVHVLAQFMQTPREAHLEAALRVVRYLAGSPGHGILLQSSPDLTIDVYCDSDWSSCPLTRRSLSAYVVLLGGSPVSWKTKKQKTVSHYSAEAEYRAMSVALKEIKWLRKLLKELGIDQAAPPHLFCDSKAAIHIATNSVFHERTKHIENDCHVVRDAVRDDIITTQHVRTTEQLADIFTKALGRDQFHYILSILGVRDMHTPP</sequence>
<keyword evidence="2" id="KW-0863">Zinc-finger</keyword>
<organism evidence="5 6">
    <name type="scientific">Camelina sativa</name>
    <name type="common">False flax</name>
    <name type="synonym">Myagrum sativum</name>
    <dbReference type="NCBI Taxonomy" id="90675"/>
    <lineage>
        <taxon>Eukaryota</taxon>
        <taxon>Viridiplantae</taxon>
        <taxon>Streptophyta</taxon>
        <taxon>Embryophyta</taxon>
        <taxon>Tracheophyta</taxon>
        <taxon>Spermatophyta</taxon>
        <taxon>Magnoliopsida</taxon>
        <taxon>eudicotyledons</taxon>
        <taxon>Gunneridae</taxon>
        <taxon>Pentapetalae</taxon>
        <taxon>rosids</taxon>
        <taxon>malvids</taxon>
        <taxon>Brassicales</taxon>
        <taxon>Brassicaceae</taxon>
        <taxon>Camelineae</taxon>
        <taxon>Camelina</taxon>
    </lineage>
</organism>
<protein>
    <submittedName>
        <fullName evidence="6">Uncharacterized protein LOC104743749</fullName>
    </submittedName>
</protein>
<dbReference type="RefSeq" id="XP_010463099.1">
    <property type="nucleotide sequence ID" value="XM_010464797.1"/>
</dbReference>
<keyword evidence="1" id="KW-0378">Hydrolase</keyword>
<dbReference type="InterPro" id="IPR036875">
    <property type="entry name" value="Znf_CCHC_sf"/>
</dbReference>
<dbReference type="SUPFAM" id="SSF57756">
    <property type="entry name" value="Retrovirus zinc finger-like domains"/>
    <property type="match status" value="1"/>
</dbReference>
<gene>
    <name evidence="6" type="primary">LOC104743749</name>
</gene>
<dbReference type="CDD" id="cd09272">
    <property type="entry name" value="RNase_HI_RT_Ty1"/>
    <property type="match status" value="1"/>
</dbReference>
<evidence type="ECO:0000256" key="1">
    <source>
        <dbReference type="ARBA" id="ARBA00022750"/>
    </source>
</evidence>
<feature type="region of interest" description="Disordered" evidence="3">
    <location>
        <begin position="643"/>
        <end position="666"/>
    </location>
</feature>
<dbReference type="InterPro" id="IPR012337">
    <property type="entry name" value="RNaseH-like_sf"/>
</dbReference>
<evidence type="ECO:0000313" key="5">
    <source>
        <dbReference type="Proteomes" id="UP000694864"/>
    </source>
</evidence>
<evidence type="ECO:0000256" key="3">
    <source>
        <dbReference type="SAM" id="MobiDB-lite"/>
    </source>
</evidence>
<dbReference type="SUPFAM" id="SSF56672">
    <property type="entry name" value="DNA/RNA polymerases"/>
    <property type="match status" value="1"/>
</dbReference>
<feature type="domain" description="CCHC-type" evidence="4">
    <location>
        <begin position="199"/>
        <end position="212"/>
    </location>
</feature>
<dbReference type="Pfam" id="PF13976">
    <property type="entry name" value="gag_pre-integrs"/>
    <property type="match status" value="1"/>
</dbReference>
<dbReference type="Pfam" id="PF25597">
    <property type="entry name" value="SH3_retrovirus"/>
    <property type="match status" value="1"/>
</dbReference>
<keyword evidence="5" id="KW-1185">Reference proteome</keyword>
<dbReference type="Pfam" id="PF22936">
    <property type="entry name" value="Pol_BBD"/>
    <property type="match status" value="1"/>
</dbReference>
<dbReference type="InterPro" id="IPR025724">
    <property type="entry name" value="GAG-pre-integrase_dom"/>
</dbReference>
<dbReference type="GeneID" id="104743749"/>
<feature type="compositionally biased region" description="Low complexity" evidence="3">
    <location>
        <begin position="643"/>
        <end position="658"/>
    </location>
</feature>
<dbReference type="Pfam" id="PF07727">
    <property type="entry name" value="RVT_2"/>
    <property type="match status" value="1"/>
</dbReference>
<dbReference type="InterPro" id="IPR036397">
    <property type="entry name" value="RNaseH_sf"/>
</dbReference>
<keyword evidence="1" id="KW-0064">Aspartyl protease</keyword>
<reference evidence="6" key="2">
    <citation type="submission" date="2025-08" db="UniProtKB">
        <authorList>
            <consortium name="RefSeq"/>
        </authorList>
    </citation>
    <scope>IDENTIFICATION</scope>
    <source>
        <tissue evidence="6">Leaf</tissue>
    </source>
</reference>
<dbReference type="InterPro" id="IPR001878">
    <property type="entry name" value="Znf_CCHC"/>
</dbReference>
<keyword evidence="1" id="KW-0645">Protease</keyword>
<dbReference type="InterPro" id="IPR013103">
    <property type="entry name" value="RVT_2"/>
</dbReference>
<dbReference type="InterPro" id="IPR057670">
    <property type="entry name" value="SH3_retrovirus"/>
</dbReference>
<evidence type="ECO:0000259" key="4">
    <source>
        <dbReference type="PROSITE" id="PS50158"/>
    </source>
</evidence>
<keyword evidence="2" id="KW-0479">Metal-binding</keyword>